<reference evidence="1" key="1">
    <citation type="submission" date="2018-05" db="EMBL/GenBank/DDBJ databases">
        <authorList>
            <person name="Lanie J.A."/>
            <person name="Ng W.-L."/>
            <person name="Kazmierczak K.M."/>
            <person name="Andrzejewski T.M."/>
            <person name="Davidsen T.M."/>
            <person name="Wayne K.J."/>
            <person name="Tettelin H."/>
            <person name="Glass J.I."/>
            <person name="Rusch D."/>
            <person name="Podicherti R."/>
            <person name="Tsui H.-C.T."/>
            <person name="Winkler M.E."/>
        </authorList>
    </citation>
    <scope>NUCLEOTIDE SEQUENCE</scope>
</reference>
<protein>
    <recommendedName>
        <fullName evidence="2">Response regulatory domain-containing protein</fullName>
    </recommendedName>
</protein>
<dbReference type="Gene3D" id="3.40.50.2300">
    <property type="match status" value="1"/>
</dbReference>
<dbReference type="SUPFAM" id="SSF52172">
    <property type="entry name" value="CheY-like"/>
    <property type="match status" value="1"/>
</dbReference>
<evidence type="ECO:0008006" key="2">
    <source>
        <dbReference type="Google" id="ProtNLM"/>
    </source>
</evidence>
<accession>A0A382U3I9</accession>
<evidence type="ECO:0000313" key="1">
    <source>
        <dbReference type="EMBL" id="SVD28537.1"/>
    </source>
</evidence>
<organism evidence="1">
    <name type="scientific">marine metagenome</name>
    <dbReference type="NCBI Taxonomy" id="408172"/>
    <lineage>
        <taxon>unclassified sequences</taxon>
        <taxon>metagenomes</taxon>
        <taxon>ecological metagenomes</taxon>
    </lineage>
</organism>
<proteinExistence type="predicted"/>
<name>A0A382U3I9_9ZZZZ</name>
<sequence length="56" mass="6212">MGDRKPIVVKMLGDEGYRVDSAAHPTLAAEQSLSDDYDLITLDLNLDEQRRMSGTC</sequence>
<dbReference type="InterPro" id="IPR011006">
    <property type="entry name" value="CheY-like_superfamily"/>
</dbReference>
<dbReference type="AlphaFoldDB" id="A0A382U3I9"/>
<gene>
    <name evidence="1" type="ORF">METZ01_LOCUS381391</name>
</gene>
<dbReference type="EMBL" id="UINC01141036">
    <property type="protein sequence ID" value="SVD28537.1"/>
    <property type="molecule type" value="Genomic_DNA"/>
</dbReference>